<protein>
    <submittedName>
        <fullName evidence="1">Uncharacterized protein</fullName>
    </submittedName>
</protein>
<dbReference type="Proteomes" id="UP001239111">
    <property type="component" value="Chromosome 1"/>
</dbReference>
<dbReference type="EMBL" id="CM056741">
    <property type="protein sequence ID" value="KAJ8682901.1"/>
    <property type="molecule type" value="Genomic_DNA"/>
</dbReference>
<accession>A0ACC2PJ91</accession>
<comment type="caution">
    <text evidence="1">The sequence shown here is derived from an EMBL/GenBank/DDBJ whole genome shotgun (WGS) entry which is preliminary data.</text>
</comment>
<keyword evidence="2" id="KW-1185">Reference proteome</keyword>
<organism evidence="1 2">
    <name type="scientific">Eretmocerus hayati</name>
    <dbReference type="NCBI Taxonomy" id="131215"/>
    <lineage>
        <taxon>Eukaryota</taxon>
        <taxon>Metazoa</taxon>
        <taxon>Ecdysozoa</taxon>
        <taxon>Arthropoda</taxon>
        <taxon>Hexapoda</taxon>
        <taxon>Insecta</taxon>
        <taxon>Pterygota</taxon>
        <taxon>Neoptera</taxon>
        <taxon>Endopterygota</taxon>
        <taxon>Hymenoptera</taxon>
        <taxon>Apocrita</taxon>
        <taxon>Proctotrupomorpha</taxon>
        <taxon>Chalcidoidea</taxon>
        <taxon>Aphelinidae</taxon>
        <taxon>Aphelininae</taxon>
        <taxon>Eretmocerus</taxon>
    </lineage>
</organism>
<sequence>MFFLLKNSTLKAHQDDEFLTTDTNWTENVRLEEYPYIARVITNCSYQELKESTGVIISRNFVLGVNSKPQQGCTNIVRIGTGAFGENGIDYLTEPIMQKNDESNTSILNQLIPFHHIILYKLNKNINYGARANAIEMLETSDKIQSGDKALSNGVDFDIGGGFIGLFKANIILINENDCKSLYERWAPNYISKVDDSKRQMGIFCSLHHSEQEYPGFSSTVILRGKLAGLRTHTLSMSLRGKTYVLNIYLDVTSVKQWIQRKLLILDTSR</sequence>
<evidence type="ECO:0000313" key="2">
    <source>
        <dbReference type="Proteomes" id="UP001239111"/>
    </source>
</evidence>
<reference evidence="1" key="1">
    <citation type="submission" date="2023-04" db="EMBL/GenBank/DDBJ databases">
        <title>A chromosome-level genome assembly of the parasitoid wasp Eretmocerus hayati.</title>
        <authorList>
            <person name="Zhong Y."/>
            <person name="Liu S."/>
            <person name="Liu Y."/>
        </authorList>
    </citation>
    <scope>NUCLEOTIDE SEQUENCE</scope>
    <source>
        <strain evidence="1">ZJU_SS_LIU_2023</strain>
    </source>
</reference>
<evidence type="ECO:0000313" key="1">
    <source>
        <dbReference type="EMBL" id="KAJ8682901.1"/>
    </source>
</evidence>
<gene>
    <name evidence="1" type="ORF">QAD02_018693</name>
</gene>
<name>A0ACC2PJ91_9HYME</name>
<proteinExistence type="predicted"/>